<sequence>MRAEAEQALQRGDIHEALSLWSLITAGNASPDDLLTHAGILQHVYRSAEAAPLWDRLLAHPDATPDQWLMAAKRFFQDGRFAACARFTARAWQAVPDSPDIAVLHASALERCGELEEAARVASALLAAHPLHPRLVRQLAHLERREGRFETARERLERQLQHHTSHDDWRLRYELAAIYDRLGGFTEAMRELELAKRQIARESAALRPEWRAMTTRQWEVTRGITPERLARWQREAPQPPRRICLMAGFPRSGTTLMEKVLTAHPGCIGTDESGVLATQFRTPIVFGARSTAEVLVELDGYDEASLAAGRDVYFHCTADVLGEEPGDRLLLEKDPLLTPDLALPLRLFPEARILMPLRDPRDVLVSFYFTIVPLAPNSVAAASLADSALYLTEVMRHWLLWRERLDPARWMESRYEDLLAHPEARTRELAAFLGLDWRPEMLAHHQAADARPIGTPTYDDVSKPLYTRSLGRWRNYLPWLEPHLETLRPVLDAFGWT</sequence>
<dbReference type="Pfam" id="PF13469">
    <property type="entry name" value="Sulfotransfer_3"/>
    <property type="match status" value="1"/>
</dbReference>
<dbReference type="AlphaFoldDB" id="A0A975G5Q8"/>
<protein>
    <submittedName>
        <fullName evidence="2">Sulfotransferase</fullName>
    </submittedName>
</protein>
<dbReference type="PANTHER" id="PTHR12788">
    <property type="entry name" value="PROTEIN-TYROSINE SULFOTRANSFERASE 2"/>
    <property type="match status" value="1"/>
</dbReference>
<organism evidence="2 3">
    <name type="scientific">Luteolibacter ambystomatis</name>
    <dbReference type="NCBI Taxonomy" id="2824561"/>
    <lineage>
        <taxon>Bacteria</taxon>
        <taxon>Pseudomonadati</taxon>
        <taxon>Verrucomicrobiota</taxon>
        <taxon>Verrucomicrobiia</taxon>
        <taxon>Verrucomicrobiales</taxon>
        <taxon>Verrucomicrobiaceae</taxon>
        <taxon>Luteolibacter</taxon>
    </lineage>
</organism>
<dbReference type="Gene3D" id="1.25.40.10">
    <property type="entry name" value="Tetratricopeptide repeat domain"/>
    <property type="match status" value="1"/>
</dbReference>
<name>A0A975G5Q8_9BACT</name>
<dbReference type="Proteomes" id="UP000676169">
    <property type="component" value="Chromosome"/>
</dbReference>
<keyword evidence="1" id="KW-0808">Transferase</keyword>
<dbReference type="PANTHER" id="PTHR12788:SF10">
    <property type="entry name" value="PROTEIN-TYROSINE SULFOTRANSFERASE"/>
    <property type="match status" value="1"/>
</dbReference>
<evidence type="ECO:0000256" key="1">
    <source>
        <dbReference type="ARBA" id="ARBA00022679"/>
    </source>
</evidence>
<dbReference type="InterPro" id="IPR027417">
    <property type="entry name" value="P-loop_NTPase"/>
</dbReference>
<dbReference type="SUPFAM" id="SSF48452">
    <property type="entry name" value="TPR-like"/>
    <property type="match status" value="1"/>
</dbReference>
<dbReference type="SUPFAM" id="SSF52540">
    <property type="entry name" value="P-loop containing nucleoside triphosphate hydrolases"/>
    <property type="match status" value="1"/>
</dbReference>
<dbReference type="GO" id="GO:0008476">
    <property type="term" value="F:protein-tyrosine sulfotransferase activity"/>
    <property type="evidence" value="ECO:0007669"/>
    <property type="project" value="InterPro"/>
</dbReference>
<gene>
    <name evidence="2" type="ORF">KBB96_10405</name>
</gene>
<dbReference type="InterPro" id="IPR026634">
    <property type="entry name" value="TPST-like"/>
</dbReference>
<accession>A0A975G5Q8</accession>
<dbReference type="EMBL" id="CP073100">
    <property type="protein sequence ID" value="QUE49283.1"/>
    <property type="molecule type" value="Genomic_DNA"/>
</dbReference>
<dbReference type="KEGG" id="lamb:KBB96_10405"/>
<dbReference type="InterPro" id="IPR011990">
    <property type="entry name" value="TPR-like_helical_dom_sf"/>
</dbReference>
<reference evidence="2" key="1">
    <citation type="submission" date="2021-04" db="EMBL/GenBank/DDBJ databases">
        <title>Luteolibacter sp. 32A isolated from the skin of an Anderson's salamander (Ambystoma andersonii).</title>
        <authorList>
            <person name="Spergser J."/>
            <person name="Busse H.-J."/>
        </authorList>
    </citation>
    <scope>NUCLEOTIDE SEQUENCE</scope>
    <source>
        <strain evidence="2">32A</strain>
    </source>
</reference>
<dbReference type="RefSeq" id="WP_211629319.1">
    <property type="nucleotide sequence ID" value="NZ_CP073100.1"/>
</dbReference>
<keyword evidence="3" id="KW-1185">Reference proteome</keyword>
<evidence type="ECO:0000313" key="2">
    <source>
        <dbReference type="EMBL" id="QUE49283.1"/>
    </source>
</evidence>
<evidence type="ECO:0000313" key="3">
    <source>
        <dbReference type="Proteomes" id="UP000676169"/>
    </source>
</evidence>
<proteinExistence type="predicted"/>
<dbReference type="Gene3D" id="3.40.50.300">
    <property type="entry name" value="P-loop containing nucleotide triphosphate hydrolases"/>
    <property type="match status" value="1"/>
</dbReference>